<dbReference type="Proteomes" id="UP000887574">
    <property type="component" value="Unplaced"/>
</dbReference>
<evidence type="ECO:0000313" key="2">
    <source>
        <dbReference type="WBParaSite" id="jg14783"/>
    </source>
</evidence>
<dbReference type="AlphaFoldDB" id="A0A915D2N4"/>
<name>A0A915D2N4_9BILA</name>
<sequence>MSNAGLHICRTCKCEAPSFEAYECQKNLEEMEKAEKSKEKGLQQGLTKFVMRRKADWKAKGPGKCWCNIQDGNI</sequence>
<evidence type="ECO:0000313" key="1">
    <source>
        <dbReference type="Proteomes" id="UP000887574"/>
    </source>
</evidence>
<accession>A0A915D2N4</accession>
<reference evidence="2" key="1">
    <citation type="submission" date="2022-11" db="UniProtKB">
        <authorList>
            <consortium name="WormBaseParasite"/>
        </authorList>
    </citation>
    <scope>IDENTIFICATION</scope>
</reference>
<proteinExistence type="predicted"/>
<dbReference type="WBParaSite" id="jg14783">
    <property type="protein sequence ID" value="jg14783"/>
    <property type="gene ID" value="jg14783"/>
</dbReference>
<keyword evidence="1" id="KW-1185">Reference proteome</keyword>
<organism evidence="1 2">
    <name type="scientific">Ditylenchus dipsaci</name>
    <dbReference type="NCBI Taxonomy" id="166011"/>
    <lineage>
        <taxon>Eukaryota</taxon>
        <taxon>Metazoa</taxon>
        <taxon>Ecdysozoa</taxon>
        <taxon>Nematoda</taxon>
        <taxon>Chromadorea</taxon>
        <taxon>Rhabditida</taxon>
        <taxon>Tylenchina</taxon>
        <taxon>Tylenchomorpha</taxon>
        <taxon>Sphaerularioidea</taxon>
        <taxon>Anguinidae</taxon>
        <taxon>Anguininae</taxon>
        <taxon>Ditylenchus</taxon>
    </lineage>
</organism>
<protein>
    <submittedName>
        <fullName evidence="2">Uncharacterized protein</fullName>
    </submittedName>
</protein>